<dbReference type="InterPro" id="IPR008906">
    <property type="entry name" value="HATC_C_dom"/>
</dbReference>
<sequence length="704" mass="81139">MDKFLIHQIKDSQEENQINIDFNAENIEVEIDSQFEDDEEEEEDGDNTENHQIVHKKRKLYKAKFNCKWQESFSWIRSNNGVAHCKICKRNISGGIVHLKRHEKTKRHLSKVKIAQSTPQLMNFLSSESKPTISVDTKRAELKMIMFLAEHNLPFLIMDHLPKCMASAGHDSNILKNVKCGRTKATMYLQSFKDEFSKTICELIKGQKFSIMIDETTVISTKKCLALVIRFANKKANCVKDHFLDLIEIEQCTAEAITNEIFNTLKKYHLNAADLIGFAADNAAVMSGNISGVQARLRQQINPNLFVIGCVCHSMALCSSAAASKLPKQIEDFTRDLYSYFCHSSKRMSELQNFQEFIQLKPKKLLRPSQTRWLSLEQVVNRVLVLWPTLIPFFTLAAVEDNLQAAATLLNSLLNPIYKLYFLFLSYVLSLVNKINLEFQSESPQLFALNYKINSLFKTITKNFMKKSYVDEFNTLRAIDPSNQAEYLPLNSIYVGAKSQLHIDENTQIIDENYLNDFRKKCLDYYVELSHQIKNRFTNLTESYKNFEVLNPVLVLSGTESIIPLINQFQFITDSEKFEDISNEFRSISDLPTEICEKLQLLGFEKFWFQIINLKNEIIEIMYPHLSQFISDILCFPHSSATVERIFSQLNLIKTKTRNTLGIENCSYLLHCKALLHKGNCITWCPSQSMLKTCINYSSTSKNV</sequence>
<dbReference type="EMBL" id="OV651821">
    <property type="protein sequence ID" value="CAH1115493.1"/>
    <property type="molecule type" value="Genomic_DNA"/>
</dbReference>
<evidence type="ECO:0000313" key="4">
    <source>
        <dbReference type="Proteomes" id="UP001153636"/>
    </source>
</evidence>
<dbReference type="OrthoDB" id="6781255at2759"/>
<feature type="domain" description="HAT C-terminal dimerisation" evidence="1">
    <location>
        <begin position="623"/>
        <end position="664"/>
    </location>
</feature>
<organism evidence="3 4">
    <name type="scientific">Psylliodes chrysocephalus</name>
    <dbReference type="NCBI Taxonomy" id="3402493"/>
    <lineage>
        <taxon>Eukaryota</taxon>
        <taxon>Metazoa</taxon>
        <taxon>Ecdysozoa</taxon>
        <taxon>Arthropoda</taxon>
        <taxon>Hexapoda</taxon>
        <taxon>Insecta</taxon>
        <taxon>Pterygota</taxon>
        <taxon>Neoptera</taxon>
        <taxon>Endopterygota</taxon>
        <taxon>Coleoptera</taxon>
        <taxon>Polyphaga</taxon>
        <taxon>Cucujiformia</taxon>
        <taxon>Chrysomeloidea</taxon>
        <taxon>Chrysomelidae</taxon>
        <taxon>Galerucinae</taxon>
        <taxon>Alticini</taxon>
        <taxon>Psylliodes</taxon>
    </lineage>
</organism>
<evidence type="ECO:0000313" key="3">
    <source>
        <dbReference type="EMBL" id="CAH1115493.1"/>
    </source>
</evidence>
<evidence type="ECO:0000259" key="2">
    <source>
        <dbReference type="Pfam" id="PF14291"/>
    </source>
</evidence>
<name>A0A9P0GNM2_9CUCU</name>
<dbReference type="Pfam" id="PF14291">
    <property type="entry name" value="DUF4371"/>
    <property type="match status" value="1"/>
</dbReference>
<accession>A0A9P0GNM2</accession>
<proteinExistence type="predicted"/>
<dbReference type="Pfam" id="PF05699">
    <property type="entry name" value="Dimer_Tnp_hAT"/>
    <property type="match status" value="1"/>
</dbReference>
<evidence type="ECO:0000259" key="1">
    <source>
        <dbReference type="Pfam" id="PF05699"/>
    </source>
</evidence>
<dbReference type="PANTHER" id="PTHR37162">
    <property type="entry name" value="HAT FAMILY DIMERISATION DOMAINCONTAINING PROTEIN-RELATED"/>
    <property type="match status" value="1"/>
</dbReference>
<reference evidence="3" key="1">
    <citation type="submission" date="2022-01" db="EMBL/GenBank/DDBJ databases">
        <authorList>
            <person name="King R."/>
        </authorList>
    </citation>
    <scope>NUCLEOTIDE SEQUENCE</scope>
</reference>
<feature type="domain" description="DUF4371" evidence="2">
    <location>
        <begin position="190"/>
        <end position="292"/>
    </location>
</feature>
<protein>
    <submittedName>
        <fullName evidence="3">Uncharacterized protein</fullName>
    </submittedName>
</protein>
<dbReference type="InterPro" id="IPR012337">
    <property type="entry name" value="RNaseH-like_sf"/>
</dbReference>
<keyword evidence="4" id="KW-1185">Reference proteome</keyword>
<dbReference type="InterPro" id="IPR025398">
    <property type="entry name" value="DUF4371"/>
</dbReference>
<gene>
    <name evidence="3" type="ORF">PSYICH_LOCUS15238</name>
</gene>
<dbReference type="AlphaFoldDB" id="A0A9P0GNM2"/>
<dbReference type="Proteomes" id="UP001153636">
    <property type="component" value="Chromosome 9"/>
</dbReference>
<dbReference type="PANTHER" id="PTHR37162:SF1">
    <property type="entry name" value="BED-TYPE DOMAIN-CONTAINING PROTEIN"/>
    <property type="match status" value="1"/>
</dbReference>
<dbReference type="SUPFAM" id="SSF53098">
    <property type="entry name" value="Ribonuclease H-like"/>
    <property type="match status" value="1"/>
</dbReference>
<dbReference type="GO" id="GO:0046983">
    <property type="term" value="F:protein dimerization activity"/>
    <property type="evidence" value="ECO:0007669"/>
    <property type="project" value="InterPro"/>
</dbReference>